<dbReference type="Gene3D" id="2.60.450.10">
    <property type="entry name" value="Lipopolysaccharide (LPS) transport protein A like domain"/>
    <property type="match status" value="1"/>
</dbReference>
<evidence type="ECO:0000313" key="8">
    <source>
        <dbReference type="Proteomes" id="UP001595740"/>
    </source>
</evidence>
<dbReference type="Pfam" id="PF06835">
    <property type="entry name" value="LptC"/>
    <property type="match status" value="1"/>
</dbReference>
<evidence type="ECO:0000256" key="3">
    <source>
        <dbReference type="ARBA" id="ARBA00022692"/>
    </source>
</evidence>
<comment type="caution">
    <text evidence="7">The sequence shown here is derived from an EMBL/GenBank/DDBJ whole genome shotgun (WGS) entry which is preliminary data.</text>
</comment>
<evidence type="ECO:0000256" key="6">
    <source>
        <dbReference type="HAMAP-Rule" id="MF_01915"/>
    </source>
</evidence>
<organism evidence="7 8">
    <name type="scientific">Lysobacter cavernae</name>
    <dbReference type="NCBI Taxonomy" id="1685901"/>
    <lineage>
        <taxon>Bacteria</taxon>
        <taxon>Pseudomonadati</taxon>
        <taxon>Pseudomonadota</taxon>
        <taxon>Gammaproteobacteria</taxon>
        <taxon>Lysobacterales</taxon>
        <taxon>Lysobacteraceae</taxon>
        <taxon>Lysobacter</taxon>
    </lineage>
</organism>
<gene>
    <name evidence="6 7" type="primary">lptC</name>
    <name evidence="7" type="ORF">ACFOLC_08350</name>
</gene>
<keyword evidence="8" id="KW-1185">Reference proteome</keyword>
<evidence type="ECO:0000256" key="2">
    <source>
        <dbReference type="ARBA" id="ARBA00022519"/>
    </source>
</evidence>
<keyword evidence="3 6" id="KW-0812">Transmembrane</keyword>
<sequence length="189" mass="20598">MSWRGIVTVLLLIGAALSGWALWSQRVKDAPSGPIAKRPDYVLSDFEIVALDEQGQESFTLRAPRLERDPDVKTMDITTPLFVIPTAAGSQASPWEVRAQTGWVSAKGEELRLRGQVRADSTNADGKPVKVASEQLNVFPDAKRATSAVAVTVTEPGFILNGRGLEADLAAKRVQIKSDVKVRYERSAR</sequence>
<proteinExistence type="inferred from homology"/>
<comment type="subcellular location">
    <subcellularLocation>
        <location evidence="6">Cell inner membrane</location>
        <topology evidence="6">Single-pass membrane protein</topology>
    </subcellularLocation>
</comment>
<protein>
    <recommendedName>
        <fullName evidence="6">Lipopolysaccharide export system protein LptC</fullName>
    </recommendedName>
</protein>
<evidence type="ECO:0000256" key="4">
    <source>
        <dbReference type="ARBA" id="ARBA00022989"/>
    </source>
</evidence>
<dbReference type="PANTHER" id="PTHR37481:SF1">
    <property type="entry name" value="LIPOPOLYSACCHARIDE EXPORT SYSTEM PROTEIN LPTC"/>
    <property type="match status" value="1"/>
</dbReference>
<comment type="subunit">
    <text evidence="6">Component of the lipopolysaccharide transport and assembly complex. Interacts with LptA and the LptBFG transporter complex.</text>
</comment>
<dbReference type="Proteomes" id="UP001595740">
    <property type="component" value="Unassembled WGS sequence"/>
</dbReference>
<dbReference type="InterPro" id="IPR052363">
    <property type="entry name" value="LPS_export_LptC"/>
</dbReference>
<dbReference type="InterPro" id="IPR010664">
    <property type="entry name" value="LipoPS_assembly_LptC-rel"/>
</dbReference>
<evidence type="ECO:0000256" key="1">
    <source>
        <dbReference type="ARBA" id="ARBA00022475"/>
    </source>
</evidence>
<comment type="function">
    <text evidence="6">Involved in the assembly of lipopolysaccharide (LPS). Required for the translocation of LPS from the inner membrane to the outer membrane. Facilitates the transfer of LPS from the inner membrane to the periplasmic protein LptA. Could be a docking site for LptA.</text>
</comment>
<evidence type="ECO:0000313" key="7">
    <source>
        <dbReference type="EMBL" id="MFC3551028.1"/>
    </source>
</evidence>
<keyword evidence="1 6" id="KW-1003">Cell membrane</keyword>
<dbReference type="PANTHER" id="PTHR37481">
    <property type="entry name" value="LIPOPOLYSACCHARIDE EXPORT SYSTEM PROTEIN LPTC"/>
    <property type="match status" value="1"/>
</dbReference>
<dbReference type="RefSeq" id="WP_386758784.1">
    <property type="nucleotide sequence ID" value="NZ_JBHRXK010000003.1"/>
</dbReference>
<keyword evidence="2 6" id="KW-0997">Cell inner membrane</keyword>
<accession>A0ABV7RPF7</accession>
<comment type="similarity">
    <text evidence="6">Belongs to the LptC family.</text>
</comment>
<dbReference type="NCBIfam" id="TIGR04409">
    <property type="entry name" value="LptC_YrbK"/>
    <property type="match status" value="1"/>
</dbReference>
<dbReference type="HAMAP" id="MF_01915">
    <property type="entry name" value="LPS_assembly_LptC"/>
    <property type="match status" value="1"/>
</dbReference>
<name>A0ABV7RPF7_9GAMM</name>
<reference evidence="8" key="1">
    <citation type="journal article" date="2019" name="Int. J. Syst. Evol. Microbiol.">
        <title>The Global Catalogue of Microorganisms (GCM) 10K type strain sequencing project: providing services to taxonomists for standard genome sequencing and annotation.</title>
        <authorList>
            <consortium name="The Broad Institute Genomics Platform"/>
            <consortium name="The Broad Institute Genome Sequencing Center for Infectious Disease"/>
            <person name="Wu L."/>
            <person name="Ma J."/>
        </authorList>
    </citation>
    <scope>NUCLEOTIDE SEQUENCE [LARGE SCALE GENOMIC DNA]</scope>
    <source>
        <strain evidence="8">KCTC 42875</strain>
    </source>
</reference>
<keyword evidence="4 6" id="KW-1133">Transmembrane helix</keyword>
<keyword evidence="5 6" id="KW-0472">Membrane</keyword>
<dbReference type="InterPro" id="IPR026265">
    <property type="entry name" value="LptC"/>
</dbReference>
<evidence type="ECO:0000256" key="5">
    <source>
        <dbReference type="ARBA" id="ARBA00023136"/>
    </source>
</evidence>
<dbReference type="EMBL" id="JBHRXK010000003">
    <property type="protein sequence ID" value="MFC3551028.1"/>
    <property type="molecule type" value="Genomic_DNA"/>
</dbReference>